<evidence type="ECO:0000256" key="2">
    <source>
        <dbReference type="ARBA" id="ARBA00023295"/>
    </source>
</evidence>
<evidence type="ECO:0000256" key="1">
    <source>
        <dbReference type="ARBA" id="ARBA00022801"/>
    </source>
</evidence>
<evidence type="ECO:0000313" key="4">
    <source>
        <dbReference type="EMBL" id="RDV17199.1"/>
    </source>
</evidence>
<keyword evidence="5" id="KW-1185">Reference proteome</keyword>
<dbReference type="Proteomes" id="UP000256708">
    <property type="component" value="Unassembled WGS sequence"/>
</dbReference>
<dbReference type="EMBL" id="QRGR01000001">
    <property type="protein sequence ID" value="RDV17199.1"/>
    <property type="molecule type" value="Genomic_DNA"/>
</dbReference>
<dbReference type="GO" id="GO:0016787">
    <property type="term" value="F:hydrolase activity"/>
    <property type="evidence" value="ECO:0007669"/>
    <property type="project" value="UniProtKB-KW"/>
</dbReference>
<keyword evidence="1" id="KW-0378">Hydrolase</keyword>
<gene>
    <name evidence="4" type="ORF">DXT99_01445</name>
</gene>
<dbReference type="SUPFAM" id="SSF55545">
    <property type="entry name" value="beta-N-acetylhexosaminidase-like domain"/>
    <property type="match status" value="1"/>
</dbReference>
<organism evidence="4 5">
    <name type="scientific">Pontibacter diazotrophicus</name>
    <dbReference type="NCBI Taxonomy" id="1400979"/>
    <lineage>
        <taxon>Bacteria</taxon>
        <taxon>Pseudomonadati</taxon>
        <taxon>Bacteroidota</taxon>
        <taxon>Cytophagia</taxon>
        <taxon>Cytophagales</taxon>
        <taxon>Hymenobacteraceae</taxon>
        <taxon>Pontibacter</taxon>
    </lineage>
</organism>
<proteinExistence type="predicted"/>
<dbReference type="AlphaFoldDB" id="A0A3D8LIC7"/>
<keyword evidence="2" id="KW-0326">Glycosidase</keyword>
<feature type="domain" description="Beta-hexosaminidase bacterial type N-terminal" evidence="3">
    <location>
        <begin position="25"/>
        <end position="116"/>
    </location>
</feature>
<dbReference type="InterPro" id="IPR015882">
    <property type="entry name" value="HEX_bac_N"/>
</dbReference>
<evidence type="ECO:0000259" key="3">
    <source>
        <dbReference type="Pfam" id="PF02838"/>
    </source>
</evidence>
<accession>A0A3D8LIC7</accession>
<reference evidence="5" key="1">
    <citation type="submission" date="2018-08" db="EMBL/GenBank/DDBJ databases">
        <authorList>
            <person name="Liu Z.-W."/>
            <person name="Du Z.-J."/>
        </authorList>
    </citation>
    <scope>NUCLEOTIDE SEQUENCE [LARGE SCALE GENOMIC DNA]</scope>
    <source>
        <strain evidence="5">H4X</strain>
    </source>
</reference>
<dbReference type="Gene3D" id="3.30.379.10">
    <property type="entry name" value="Chitobiase/beta-hexosaminidase domain 2-like"/>
    <property type="match status" value="1"/>
</dbReference>
<evidence type="ECO:0000313" key="5">
    <source>
        <dbReference type="Proteomes" id="UP000256708"/>
    </source>
</evidence>
<dbReference type="OrthoDB" id="99887at2"/>
<sequence length="722" mass="83397">MVVIRTIVFSLLLCCIAGIQAGLAQRVYVQYDSVTPQASYAFRQLKEALLAQKYTVLEDQNGYDYLIRIEVDTARLESESFAIIPEQNTITIRGGDNRGMIYGSFSLAESLQHGTKLQQVRKQSEKPHYPFRAIKHNTPWYSYRPSSALDQHYETVRDVRYWEAFLDIVAENRFNSLSLWNLHPFVYMISPKNFPAASPFSEAEMKEWQQLHQEIFRMAHERAIDTYIIPFNIFVSPEFAKAYGVAHENVYPNYYVSGDTSEIVKRYMRESITQLLQEYPTLTGMGLTLGEGMAGMTPQQREDWIYDTYIEGMRQVGRPLKLVHRIPFSSTTESLGATSVDLERLTRKSIEREANLDFIQEPIWADLKYNWSHAHSTPKLVKVHGGEMFDTFYNPMPEGYKITYTARNEDFFALRWGVPDFIRAHVAQNSQPYVGGYFIGSETYIPAKDYFTAVEAPVDWQWAFERQWLFYKLWGRLLYNPATSDRVFQNEFTMRYGKKGKDLLQAYSLASSTQLRLASLYDSRWDFTLYGEGFMALIGDSTQYISVDALINQPTLDPDYVSVKDYVQKSLAGNSFGEKSITPPVLIRMLERDSRKALRLVKNIDTMHDASLMYEVADVKTWANLGLHLAEKLKGAVALQTYRMKGGKENQQKAVAHLQKALEYWDEVIKITRPIYKDMPLTHYNGSSHDRNDNNLFHWARIRPEVARDIDIAKEAIVQAIK</sequence>
<comment type="caution">
    <text evidence="4">The sequence shown here is derived from an EMBL/GenBank/DDBJ whole genome shotgun (WGS) entry which is preliminary data.</text>
</comment>
<protein>
    <recommendedName>
        <fullName evidence="3">Beta-hexosaminidase bacterial type N-terminal domain-containing protein</fullName>
    </recommendedName>
</protein>
<dbReference type="GO" id="GO:0005975">
    <property type="term" value="P:carbohydrate metabolic process"/>
    <property type="evidence" value="ECO:0007669"/>
    <property type="project" value="UniProtKB-ARBA"/>
</dbReference>
<dbReference type="RefSeq" id="WP_115563718.1">
    <property type="nucleotide sequence ID" value="NZ_QRGR01000001.1"/>
</dbReference>
<name>A0A3D8LIC7_9BACT</name>
<dbReference type="InterPro" id="IPR029018">
    <property type="entry name" value="Hex-like_dom2"/>
</dbReference>
<dbReference type="Pfam" id="PF02838">
    <property type="entry name" value="Glyco_hydro_20b"/>
    <property type="match status" value="1"/>
</dbReference>